<evidence type="ECO:0000256" key="1">
    <source>
        <dbReference type="SAM" id="Phobius"/>
    </source>
</evidence>
<name>A0A7W5B4H8_9BACL</name>
<dbReference type="AlphaFoldDB" id="A0A7W5B4H8"/>
<feature type="transmembrane region" description="Helical" evidence="1">
    <location>
        <begin position="62"/>
        <end position="79"/>
    </location>
</feature>
<keyword evidence="1" id="KW-0812">Transmembrane</keyword>
<evidence type="ECO:0000313" key="2">
    <source>
        <dbReference type="EMBL" id="MBB3114009.1"/>
    </source>
</evidence>
<dbReference type="EMBL" id="JACHXK010000025">
    <property type="protein sequence ID" value="MBB3114009.1"/>
    <property type="molecule type" value="Genomic_DNA"/>
</dbReference>
<protein>
    <submittedName>
        <fullName evidence="2">Uncharacterized protein</fullName>
    </submittedName>
</protein>
<reference evidence="2 3" key="1">
    <citation type="submission" date="2020-08" db="EMBL/GenBank/DDBJ databases">
        <title>Genomic Encyclopedia of Type Strains, Phase III (KMG-III): the genomes of soil and plant-associated and newly described type strains.</title>
        <authorList>
            <person name="Whitman W."/>
        </authorList>
    </citation>
    <scope>NUCLEOTIDE SEQUENCE [LARGE SCALE GENOMIC DNA]</scope>
    <source>
        <strain evidence="2 3">CECT 5862</strain>
    </source>
</reference>
<dbReference type="Proteomes" id="UP000570361">
    <property type="component" value="Unassembled WGS sequence"/>
</dbReference>
<sequence>MPPRPYFEHAVCAGFYTGRYAYLKGVRWNQSLILASIIGGFSIVESFLLIGDPLADPFGLNILYDLSMIVALLYGKWLAKRERDKLNLAKSKSETMSEI</sequence>
<accession>A0A7W5B4H8</accession>
<evidence type="ECO:0000313" key="3">
    <source>
        <dbReference type="Proteomes" id="UP000570361"/>
    </source>
</evidence>
<keyword evidence="1" id="KW-1133">Transmembrane helix</keyword>
<gene>
    <name evidence="2" type="ORF">FHS18_006125</name>
</gene>
<keyword evidence="1" id="KW-0472">Membrane</keyword>
<feature type="transmembrane region" description="Helical" evidence="1">
    <location>
        <begin position="32"/>
        <end position="50"/>
    </location>
</feature>
<organism evidence="2 3">
    <name type="scientific">Paenibacillus phyllosphaerae</name>
    <dbReference type="NCBI Taxonomy" id="274593"/>
    <lineage>
        <taxon>Bacteria</taxon>
        <taxon>Bacillati</taxon>
        <taxon>Bacillota</taxon>
        <taxon>Bacilli</taxon>
        <taxon>Bacillales</taxon>
        <taxon>Paenibacillaceae</taxon>
        <taxon>Paenibacillus</taxon>
    </lineage>
</organism>
<comment type="caution">
    <text evidence="2">The sequence shown here is derived from an EMBL/GenBank/DDBJ whole genome shotgun (WGS) entry which is preliminary data.</text>
</comment>
<keyword evidence="3" id="KW-1185">Reference proteome</keyword>
<proteinExistence type="predicted"/>